<dbReference type="AlphaFoldDB" id="A0A9D2EEZ9"/>
<feature type="compositionally biased region" description="Basic and acidic residues" evidence="3">
    <location>
        <begin position="1"/>
        <end position="12"/>
    </location>
</feature>
<dbReference type="EMBL" id="DXBY01000153">
    <property type="protein sequence ID" value="HIZ35906.1"/>
    <property type="molecule type" value="Genomic_DNA"/>
</dbReference>
<feature type="compositionally biased region" description="Low complexity" evidence="3">
    <location>
        <begin position="13"/>
        <end position="30"/>
    </location>
</feature>
<dbReference type="GO" id="GO:0009002">
    <property type="term" value="F:serine-type D-Ala-D-Ala carboxypeptidase activity"/>
    <property type="evidence" value="ECO:0007669"/>
    <property type="project" value="UniProtKB-EC"/>
</dbReference>
<reference evidence="4" key="2">
    <citation type="submission" date="2021-04" db="EMBL/GenBank/DDBJ databases">
        <authorList>
            <person name="Gilroy R."/>
        </authorList>
    </citation>
    <scope>NUCLEOTIDE SEQUENCE</scope>
    <source>
        <strain evidence="4">ChiGjej4B4-7305</strain>
    </source>
</reference>
<evidence type="ECO:0000313" key="4">
    <source>
        <dbReference type="EMBL" id="HIZ35906.1"/>
    </source>
</evidence>
<keyword evidence="4" id="KW-0645">Protease</keyword>
<evidence type="ECO:0000313" key="5">
    <source>
        <dbReference type="Proteomes" id="UP000824037"/>
    </source>
</evidence>
<evidence type="ECO:0000256" key="1">
    <source>
        <dbReference type="ARBA" id="ARBA00006096"/>
    </source>
</evidence>
<comment type="similarity">
    <text evidence="1">Belongs to the peptidase S13 family.</text>
</comment>
<dbReference type="PANTHER" id="PTHR30023:SF0">
    <property type="entry name" value="PENICILLIN-SENSITIVE CARBOXYPEPTIDASE A"/>
    <property type="match status" value="1"/>
</dbReference>
<gene>
    <name evidence="4" type="primary">dacB</name>
    <name evidence="4" type="ORF">H9815_09015</name>
</gene>
<dbReference type="SUPFAM" id="SSF56601">
    <property type="entry name" value="beta-lactamase/transpeptidase-like"/>
    <property type="match status" value="1"/>
</dbReference>
<dbReference type="NCBIfam" id="TIGR00666">
    <property type="entry name" value="PBP4"/>
    <property type="match status" value="1"/>
</dbReference>
<keyword evidence="4" id="KW-0121">Carboxypeptidase</keyword>
<organism evidence="4 5">
    <name type="scientific">Candidatus Ruania gallistercoris</name>
    <dbReference type="NCBI Taxonomy" id="2838746"/>
    <lineage>
        <taxon>Bacteria</taxon>
        <taxon>Bacillati</taxon>
        <taxon>Actinomycetota</taxon>
        <taxon>Actinomycetes</taxon>
        <taxon>Micrococcales</taxon>
        <taxon>Ruaniaceae</taxon>
        <taxon>Ruania</taxon>
    </lineage>
</organism>
<dbReference type="EC" id="3.4.16.4" evidence="4"/>
<accession>A0A9D2EEZ9</accession>
<dbReference type="Proteomes" id="UP000824037">
    <property type="component" value="Unassembled WGS sequence"/>
</dbReference>
<protein>
    <submittedName>
        <fullName evidence="4">D-alanyl-D-alanine carboxypeptidase/D-alanyl-D-alanine-endopeptidase</fullName>
        <ecNumber evidence="4">3.4.16.4</ecNumber>
    </submittedName>
</protein>
<dbReference type="PRINTS" id="PR00922">
    <property type="entry name" value="DADACBPTASE3"/>
</dbReference>
<proteinExistence type="inferred from homology"/>
<dbReference type="Pfam" id="PF02113">
    <property type="entry name" value="Peptidase_S13"/>
    <property type="match status" value="2"/>
</dbReference>
<dbReference type="InterPro" id="IPR012338">
    <property type="entry name" value="Beta-lactam/transpept-like"/>
</dbReference>
<keyword evidence="2 4" id="KW-0378">Hydrolase</keyword>
<dbReference type="PANTHER" id="PTHR30023">
    <property type="entry name" value="D-ALANYL-D-ALANINE CARBOXYPEPTIDASE"/>
    <property type="match status" value="1"/>
</dbReference>
<dbReference type="GO" id="GO:0006508">
    <property type="term" value="P:proteolysis"/>
    <property type="evidence" value="ECO:0007669"/>
    <property type="project" value="InterPro"/>
</dbReference>
<sequence>MAKTAGRGERPTGQRTGRPPARRPAPASASNKRQPAKVYRRRRITVGLALLLVLGTGYAALDAADIAPGVLTTTEPWPEAEPFPQPALPGPVAEAAVPGLSEDAPMPTTEALTELTADLLPPAVAGPEPGVMVTDVASGTELLAQNVADAYVPASSLKVLVALAAVATYGDQHRFETTVTTGGDGQIALVGGGDLALAAGSGDPEAVVGHAGLGDLAAQTAEALTEQGVTSVQLALDDTLFTGPSLAPRWADVDLANGWAMHMSPLAVDIGRIDGQLPRSTDAGMDAAETFAEALTDAGITVEGEIERAPATEGGTALATVSSATLGEIVGYTLQASENILSETLGRMTAVGTGHEASFAGASEAVLAVLAELGLDTSGNTMVDASGVSSASELTPQLLTSAVQLAADGTHPELLSIVDGVPVAGLEGTLASRLGDGAAAGTLRAKTGTLPQAISLTGLVTTAEGRLLAFTVLANDFDSGGAWGVRGAVDEWATALAACGCR</sequence>
<dbReference type="GO" id="GO:0000270">
    <property type="term" value="P:peptidoglycan metabolic process"/>
    <property type="evidence" value="ECO:0007669"/>
    <property type="project" value="TreeGrafter"/>
</dbReference>
<reference evidence="4" key="1">
    <citation type="journal article" date="2021" name="PeerJ">
        <title>Extensive microbial diversity within the chicken gut microbiome revealed by metagenomics and culture.</title>
        <authorList>
            <person name="Gilroy R."/>
            <person name="Ravi A."/>
            <person name="Getino M."/>
            <person name="Pursley I."/>
            <person name="Horton D.L."/>
            <person name="Alikhan N.F."/>
            <person name="Baker D."/>
            <person name="Gharbi K."/>
            <person name="Hall N."/>
            <person name="Watson M."/>
            <person name="Adriaenssens E.M."/>
            <person name="Foster-Nyarko E."/>
            <person name="Jarju S."/>
            <person name="Secka A."/>
            <person name="Antonio M."/>
            <person name="Oren A."/>
            <person name="Chaudhuri R.R."/>
            <person name="La Ragione R."/>
            <person name="Hildebrand F."/>
            <person name="Pallen M.J."/>
        </authorList>
    </citation>
    <scope>NUCLEOTIDE SEQUENCE</scope>
    <source>
        <strain evidence="4">ChiGjej4B4-7305</strain>
    </source>
</reference>
<feature type="region of interest" description="Disordered" evidence="3">
    <location>
        <begin position="1"/>
        <end position="38"/>
    </location>
</feature>
<evidence type="ECO:0000256" key="2">
    <source>
        <dbReference type="ARBA" id="ARBA00022801"/>
    </source>
</evidence>
<name>A0A9D2EEZ9_9MICO</name>
<evidence type="ECO:0000256" key="3">
    <source>
        <dbReference type="SAM" id="MobiDB-lite"/>
    </source>
</evidence>
<dbReference type="Gene3D" id="3.40.710.10">
    <property type="entry name" value="DD-peptidase/beta-lactamase superfamily"/>
    <property type="match status" value="2"/>
</dbReference>
<dbReference type="InterPro" id="IPR000667">
    <property type="entry name" value="Peptidase_S13"/>
</dbReference>
<comment type="caution">
    <text evidence="4">The sequence shown here is derived from an EMBL/GenBank/DDBJ whole genome shotgun (WGS) entry which is preliminary data.</text>
</comment>